<proteinExistence type="predicted"/>
<dbReference type="Proteomes" id="UP000679950">
    <property type="component" value="Unassembled WGS sequence"/>
</dbReference>
<keyword evidence="2" id="KW-1185">Reference proteome</keyword>
<evidence type="ECO:0000313" key="1">
    <source>
        <dbReference type="EMBL" id="GIN56541.1"/>
    </source>
</evidence>
<comment type="caution">
    <text evidence="1">The sequence shown here is derived from an EMBL/GenBank/DDBJ whole genome shotgun (WGS) entry which is preliminary data.</text>
</comment>
<reference evidence="1 2" key="1">
    <citation type="submission" date="2021-03" db="EMBL/GenBank/DDBJ databases">
        <title>Antimicrobial resistance genes in bacteria isolated from Japanese honey, and their potential for conferring macrolide and lincosamide resistance in the American foulbrood pathogen Paenibacillus larvae.</title>
        <authorList>
            <person name="Okamoto M."/>
            <person name="Kumagai M."/>
            <person name="Kanamori H."/>
            <person name="Takamatsu D."/>
        </authorList>
    </citation>
    <scope>NUCLEOTIDE SEQUENCE [LARGE SCALE GENOMIC DNA]</scope>
    <source>
        <strain evidence="1 2">J8TS2</strain>
    </source>
</reference>
<gene>
    <name evidence="1" type="ORF">J8TS2_08600</name>
</gene>
<organism evidence="1 2">
    <name type="scientific">Lederbergia ruris</name>
    <dbReference type="NCBI Taxonomy" id="217495"/>
    <lineage>
        <taxon>Bacteria</taxon>
        <taxon>Bacillati</taxon>
        <taxon>Bacillota</taxon>
        <taxon>Bacilli</taxon>
        <taxon>Bacillales</taxon>
        <taxon>Bacillaceae</taxon>
        <taxon>Lederbergia</taxon>
    </lineage>
</organism>
<dbReference type="RefSeq" id="WP_191967466.1">
    <property type="nucleotide sequence ID" value="NZ_BORB01000005.1"/>
</dbReference>
<sequence length="56" mass="6509">MTNKLTEFEAISKALQSTYRLVGRNEQYGPLMEGLKEAEDCLNKAIDYTLFHRKEN</sequence>
<name>A0ABQ4KEY3_9BACI</name>
<accession>A0ABQ4KEY3</accession>
<protein>
    <submittedName>
        <fullName evidence="1">Uncharacterized protein</fullName>
    </submittedName>
</protein>
<dbReference type="EMBL" id="BORB01000005">
    <property type="protein sequence ID" value="GIN56541.1"/>
    <property type="molecule type" value="Genomic_DNA"/>
</dbReference>
<evidence type="ECO:0000313" key="2">
    <source>
        <dbReference type="Proteomes" id="UP000679950"/>
    </source>
</evidence>